<dbReference type="AlphaFoldDB" id="A0A9D1K7A1"/>
<sequence>MGKNAALDKLSREELLELIDIYAKNWLALDGVWFQSIERTEGMDAAMYHDGQAWERFTAIEAKRLKAFLGLGEHPGLEGLEKALSLRFYANLNEATAEYADGALIYTMKKCRVQTARERKGMPWHPCKSVGLVEYAGFARAIDERIACECLSCYPDVADDTCCCKWAFRLQEAGKE</sequence>
<evidence type="ECO:0008006" key="3">
    <source>
        <dbReference type="Google" id="ProtNLM"/>
    </source>
</evidence>
<protein>
    <recommendedName>
        <fullName evidence="3">Cytosolic protein</fullName>
    </recommendedName>
</protein>
<proteinExistence type="predicted"/>
<organism evidence="1 2">
    <name type="scientific">Candidatus Alectryocaccomicrobium excrementavium</name>
    <dbReference type="NCBI Taxonomy" id="2840668"/>
    <lineage>
        <taxon>Bacteria</taxon>
        <taxon>Bacillati</taxon>
        <taxon>Bacillota</taxon>
        <taxon>Clostridia</taxon>
        <taxon>Candidatus Alectryocaccomicrobium</taxon>
    </lineage>
</organism>
<name>A0A9D1K7A1_9FIRM</name>
<comment type="caution">
    <text evidence="1">The sequence shown here is derived from an EMBL/GenBank/DDBJ whole genome shotgun (WGS) entry which is preliminary data.</text>
</comment>
<accession>A0A9D1K7A1</accession>
<reference evidence="1" key="1">
    <citation type="submission" date="2020-10" db="EMBL/GenBank/DDBJ databases">
        <authorList>
            <person name="Gilroy R."/>
        </authorList>
    </citation>
    <scope>NUCLEOTIDE SEQUENCE</scope>
    <source>
        <strain evidence="1">13766</strain>
    </source>
</reference>
<dbReference type="Proteomes" id="UP000824140">
    <property type="component" value="Unassembled WGS sequence"/>
</dbReference>
<evidence type="ECO:0000313" key="1">
    <source>
        <dbReference type="EMBL" id="HIS92668.1"/>
    </source>
</evidence>
<gene>
    <name evidence="1" type="ORF">IAA84_06570</name>
</gene>
<dbReference type="EMBL" id="DVJN01000129">
    <property type="protein sequence ID" value="HIS92668.1"/>
    <property type="molecule type" value="Genomic_DNA"/>
</dbReference>
<dbReference type="Pfam" id="PF19620">
    <property type="entry name" value="DUF6125"/>
    <property type="match status" value="1"/>
</dbReference>
<reference evidence="1" key="2">
    <citation type="journal article" date="2021" name="PeerJ">
        <title>Extensive microbial diversity within the chicken gut microbiome revealed by metagenomics and culture.</title>
        <authorList>
            <person name="Gilroy R."/>
            <person name="Ravi A."/>
            <person name="Getino M."/>
            <person name="Pursley I."/>
            <person name="Horton D.L."/>
            <person name="Alikhan N.F."/>
            <person name="Baker D."/>
            <person name="Gharbi K."/>
            <person name="Hall N."/>
            <person name="Watson M."/>
            <person name="Adriaenssens E.M."/>
            <person name="Foster-Nyarko E."/>
            <person name="Jarju S."/>
            <person name="Secka A."/>
            <person name="Antonio M."/>
            <person name="Oren A."/>
            <person name="Chaudhuri R.R."/>
            <person name="La Ragione R."/>
            <person name="Hildebrand F."/>
            <person name="Pallen M.J."/>
        </authorList>
    </citation>
    <scope>NUCLEOTIDE SEQUENCE</scope>
    <source>
        <strain evidence="1">13766</strain>
    </source>
</reference>
<evidence type="ECO:0000313" key="2">
    <source>
        <dbReference type="Proteomes" id="UP000824140"/>
    </source>
</evidence>